<feature type="transmembrane region" description="Helical" evidence="6">
    <location>
        <begin position="47"/>
        <end position="68"/>
    </location>
</feature>
<dbReference type="GO" id="GO:0012505">
    <property type="term" value="C:endomembrane system"/>
    <property type="evidence" value="ECO:0007669"/>
    <property type="project" value="UniProtKB-SubCell"/>
</dbReference>
<keyword evidence="3 6" id="KW-0812">Transmembrane</keyword>
<feature type="transmembrane region" description="Helical" evidence="6">
    <location>
        <begin position="80"/>
        <end position="99"/>
    </location>
</feature>
<feature type="transmembrane region" description="Helical" evidence="6">
    <location>
        <begin position="12"/>
        <end position="35"/>
    </location>
</feature>
<evidence type="ECO:0000313" key="7">
    <source>
        <dbReference type="EMBL" id="ETX27672.1"/>
    </source>
</evidence>
<dbReference type="PANTHER" id="PTHR23519">
    <property type="entry name" value="AUTOPHAGY-RELATED PROTEIN 22"/>
    <property type="match status" value="1"/>
</dbReference>
<evidence type="ECO:0000256" key="4">
    <source>
        <dbReference type="ARBA" id="ARBA00022989"/>
    </source>
</evidence>
<dbReference type="InterPro" id="IPR024671">
    <property type="entry name" value="Atg22-like"/>
</dbReference>
<feature type="transmembrane region" description="Helical" evidence="6">
    <location>
        <begin position="284"/>
        <end position="301"/>
    </location>
</feature>
<accession>X7F436</accession>
<comment type="caution">
    <text evidence="7">The sequence shown here is derived from an EMBL/GenBank/DDBJ whole genome shotgun (WGS) entry which is preliminary data.</text>
</comment>
<feature type="transmembrane region" description="Helical" evidence="6">
    <location>
        <begin position="350"/>
        <end position="366"/>
    </location>
</feature>
<evidence type="ECO:0000256" key="1">
    <source>
        <dbReference type="ARBA" id="ARBA00004127"/>
    </source>
</evidence>
<dbReference type="EMBL" id="JAME01000029">
    <property type="protein sequence ID" value="ETX27672.1"/>
    <property type="molecule type" value="Genomic_DNA"/>
</dbReference>
<dbReference type="PANTHER" id="PTHR23519:SF1">
    <property type="entry name" value="AUTOPHAGY-RELATED PROTEIN 22"/>
    <property type="match status" value="1"/>
</dbReference>
<evidence type="ECO:0000256" key="6">
    <source>
        <dbReference type="SAM" id="Phobius"/>
    </source>
</evidence>
<dbReference type="Gene3D" id="1.20.1250.20">
    <property type="entry name" value="MFS general substrate transporter like domains"/>
    <property type="match status" value="1"/>
</dbReference>
<keyword evidence="5 6" id="KW-0472">Membrane</keyword>
<evidence type="ECO:0000256" key="5">
    <source>
        <dbReference type="ARBA" id="ARBA00023136"/>
    </source>
</evidence>
<feature type="transmembrane region" description="Helical" evidence="6">
    <location>
        <begin position="387"/>
        <end position="411"/>
    </location>
</feature>
<dbReference type="InterPro" id="IPR050495">
    <property type="entry name" value="ATG22/LtaA_families"/>
</dbReference>
<dbReference type="Pfam" id="PF11700">
    <property type="entry name" value="ATG22"/>
    <property type="match status" value="1"/>
</dbReference>
<feature type="transmembrane region" description="Helical" evidence="6">
    <location>
        <begin position="105"/>
        <end position="125"/>
    </location>
</feature>
<dbReference type="OrthoDB" id="9768783at2"/>
<dbReference type="eggNOG" id="COG2270">
    <property type="taxonomic scope" value="Bacteria"/>
</dbReference>
<feature type="transmembrane region" description="Helical" evidence="6">
    <location>
        <begin position="417"/>
        <end position="436"/>
    </location>
</feature>
<reference evidence="7 8" key="1">
    <citation type="submission" date="2014-01" db="EMBL/GenBank/DDBJ databases">
        <title>Roseivivax isoporae LMG 25204 Genome Sequencing.</title>
        <authorList>
            <person name="Lai Q."/>
            <person name="Li G."/>
            <person name="Shao Z."/>
        </authorList>
    </citation>
    <scope>NUCLEOTIDE SEQUENCE [LARGE SCALE GENOMIC DNA]</scope>
    <source>
        <strain evidence="7 8">LMG 25204</strain>
    </source>
</reference>
<comment type="subcellular location">
    <subcellularLocation>
        <location evidence="1">Endomembrane system</location>
        <topology evidence="1">Multi-pass membrane protein</topology>
    </subcellularLocation>
</comment>
<keyword evidence="2" id="KW-0813">Transport</keyword>
<dbReference type="STRING" id="1449351.RISW2_12055"/>
<organism evidence="7 8">
    <name type="scientific">Roseivivax isoporae LMG 25204</name>
    <dbReference type="NCBI Taxonomy" id="1449351"/>
    <lineage>
        <taxon>Bacteria</taxon>
        <taxon>Pseudomonadati</taxon>
        <taxon>Pseudomonadota</taxon>
        <taxon>Alphaproteobacteria</taxon>
        <taxon>Rhodobacterales</taxon>
        <taxon>Roseobacteraceae</taxon>
        <taxon>Roseivivax</taxon>
    </lineage>
</organism>
<dbReference type="Proteomes" id="UP000023430">
    <property type="component" value="Unassembled WGS sequence"/>
</dbReference>
<dbReference type="PATRIC" id="fig|1449351.3.peg.3475"/>
<keyword evidence="8" id="KW-1185">Reference proteome</keyword>
<feature type="transmembrane region" description="Helical" evidence="6">
    <location>
        <begin position="194"/>
        <end position="214"/>
    </location>
</feature>
<keyword evidence="4 6" id="KW-1133">Transmembrane helix</keyword>
<dbReference type="AlphaFoldDB" id="X7F436"/>
<evidence type="ECO:0000256" key="3">
    <source>
        <dbReference type="ARBA" id="ARBA00022692"/>
    </source>
</evidence>
<dbReference type="InterPro" id="IPR036259">
    <property type="entry name" value="MFS_trans_sf"/>
</dbReference>
<feature type="transmembrane region" description="Helical" evidence="6">
    <location>
        <begin position="260"/>
        <end position="278"/>
    </location>
</feature>
<feature type="transmembrane region" description="Helical" evidence="6">
    <location>
        <begin position="146"/>
        <end position="166"/>
    </location>
</feature>
<dbReference type="RefSeq" id="WP_043773441.1">
    <property type="nucleotide sequence ID" value="NZ_JAME01000029.1"/>
</dbReference>
<feature type="transmembrane region" description="Helical" evidence="6">
    <location>
        <begin position="313"/>
        <end position="330"/>
    </location>
</feature>
<evidence type="ECO:0000313" key="8">
    <source>
        <dbReference type="Proteomes" id="UP000023430"/>
    </source>
</evidence>
<protein>
    <submittedName>
        <fullName evidence="7">MFS transporter</fullName>
    </submittedName>
</protein>
<dbReference type="SUPFAM" id="SSF103473">
    <property type="entry name" value="MFS general substrate transporter"/>
    <property type="match status" value="1"/>
</dbReference>
<name>X7F436_9RHOB</name>
<proteinExistence type="predicted"/>
<evidence type="ECO:0000256" key="2">
    <source>
        <dbReference type="ARBA" id="ARBA00022448"/>
    </source>
</evidence>
<gene>
    <name evidence="7" type="ORF">RISW2_12055</name>
</gene>
<sequence>MGGSTRKRIWGWFFFDWASQPYNTLLITFIFAPYVKELLDDGSAAQTAWAAGIAVAGIVIAVLAPVLGALADTGGNRLRWIWGFSVLYVIGSAMLWHARPGDFDLFATLFFFAMGLVGMEFATIFTNAMLPDLGPREEIGRISGNGWAFGYAGGFVALVLMLLFFAESGTTGTTFVGLAPAFGLDPETREGTRFVGPLTALWYVVFMVPFFLWVRDPRAKPAPKGAVRKALGELRRTLARLPETPSLFAYLGSSMFYRDALNGMYAFGGIYAAGVLEWSVVDTGIFGILAIVSGAVFSWLGGRADSRFGPKPVIVACILLLTLAAVSTVLVSRQSLFLVPLPEGSALPDIAFYAIGALIGAAGGALQSASRTMMVRQARPDRMTEAFGLYALAGKATSFLAPTLIGIVTWVTGSQQMGVSPLILLFAVGLGLLLWVKPDGDRAVWSESQSSPR</sequence>